<feature type="transmembrane region" description="Helical" evidence="1">
    <location>
        <begin position="83"/>
        <end position="103"/>
    </location>
</feature>
<comment type="caution">
    <text evidence="2">The sequence shown here is derived from an EMBL/GenBank/DDBJ whole genome shotgun (WGS) entry which is preliminary data.</text>
</comment>
<keyword evidence="1" id="KW-0472">Membrane</keyword>
<feature type="transmembrane region" description="Helical" evidence="1">
    <location>
        <begin position="33"/>
        <end position="52"/>
    </location>
</feature>
<reference evidence="2 3" key="1">
    <citation type="submission" date="2020-08" db="EMBL/GenBank/DDBJ databases">
        <title>Genome public.</title>
        <authorList>
            <person name="Liu C."/>
            <person name="Sun Q."/>
        </authorList>
    </citation>
    <scope>NUCLEOTIDE SEQUENCE [LARGE SCALE GENOMIC DNA]</scope>
    <source>
        <strain evidence="2 3">NSJ-37</strain>
    </source>
</reference>
<evidence type="ECO:0000313" key="3">
    <source>
        <dbReference type="Proteomes" id="UP000606193"/>
    </source>
</evidence>
<accession>A0ABR7N6U0</accession>
<dbReference type="Proteomes" id="UP000606193">
    <property type="component" value="Unassembled WGS sequence"/>
</dbReference>
<dbReference type="RefSeq" id="WP_249298668.1">
    <property type="nucleotide sequence ID" value="NZ_JACRSX010000045.1"/>
</dbReference>
<sequence>MKITESYNIFNECVNVLELIISLFLLTSKKKEWNEYIICFYGGFLFGIIPFYVIIENIPIALTGCIFLSLMLCVLQKKAKQKLYIPLEIVMFKTLLIIGITLFDE</sequence>
<protein>
    <submittedName>
        <fullName evidence="2">Uncharacterized protein</fullName>
    </submittedName>
</protein>
<dbReference type="EMBL" id="JACRSX010000045">
    <property type="protein sequence ID" value="MBC8563693.1"/>
    <property type="molecule type" value="Genomic_DNA"/>
</dbReference>
<keyword evidence="1" id="KW-1133">Transmembrane helix</keyword>
<feature type="non-terminal residue" evidence="2">
    <location>
        <position position="105"/>
    </location>
</feature>
<evidence type="ECO:0000256" key="1">
    <source>
        <dbReference type="SAM" id="Phobius"/>
    </source>
</evidence>
<keyword evidence="3" id="KW-1185">Reference proteome</keyword>
<feature type="transmembrane region" description="Helical" evidence="1">
    <location>
        <begin position="58"/>
        <end position="76"/>
    </location>
</feature>
<keyword evidence="1" id="KW-0812">Transmembrane</keyword>
<proteinExistence type="predicted"/>
<organism evidence="2 3">
    <name type="scientific">Jutongia huaianensis</name>
    <dbReference type="NCBI Taxonomy" id="2763668"/>
    <lineage>
        <taxon>Bacteria</taxon>
        <taxon>Bacillati</taxon>
        <taxon>Bacillota</taxon>
        <taxon>Clostridia</taxon>
        <taxon>Lachnospirales</taxon>
        <taxon>Lachnospiraceae</taxon>
        <taxon>Jutongia</taxon>
    </lineage>
</organism>
<name>A0ABR7N6U0_9FIRM</name>
<evidence type="ECO:0000313" key="2">
    <source>
        <dbReference type="EMBL" id="MBC8563693.1"/>
    </source>
</evidence>
<gene>
    <name evidence="2" type="ORF">H8704_13920</name>
</gene>